<gene>
    <name evidence="1" type="ORF">LSAT_V11C300116650</name>
</gene>
<sequence length="100" mass="10996">MSGLIHIVGPMEGKAVRCDERVIKKGGIMDSMSLGFEIGQSGRRYYRVKIEKPSFSNASDALDKLIFLSVTDPSLLGDAVLRFPEASVRFLPPQHCQVDA</sequence>
<evidence type="ECO:0000313" key="2">
    <source>
        <dbReference type="Proteomes" id="UP000235145"/>
    </source>
</evidence>
<name>A0A9R1VZU4_LACSA</name>
<accession>A0A9R1VZU4</accession>
<dbReference type="AlphaFoldDB" id="A0A9R1VZU4"/>
<dbReference type="Proteomes" id="UP000235145">
    <property type="component" value="Unassembled WGS sequence"/>
</dbReference>
<comment type="caution">
    <text evidence="1">The sequence shown here is derived from an EMBL/GenBank/DDBJ whole genome shotgun (WGS) entry which is preliminary data.</text>
</comment>
<protein>
    <submittedName>
        <fullName evidence="1">Uncharacterized protein</fullName>
    </submittedName>
</protein>
<reference evidence="1 2" key="1">
    <citation type="journal article" date="2017" name="Nat. Commun.">
        <title>Genome assembly with in vitro proximity ligation data and whole-genome triplication in lettuce.</title>
        <authorList>
            <person name="Reyes-Chin-Wo S."/>
            <person name="Wang Z."/>
            <person name="Yang X."/>
            <person name="Kozik A."/>
            <person name="Arikit S."/>
            <person name="Song C."/>
            <person name="Xia L."/>
            <person name="Froenicke L."/>
            <person name="Lavelle D.O."/>
            <person name="Truco M.J."/>
            <person name="Xia R."/>
            <person name="Zhu S."/>
            <person name="Xu C."/>
            <person name="Xu H."/>
            <person name="Xu X."/>
            <person name="Cox K."/>
            <person name="Korf I."/>
            <person name="Meyers B.C."/>
            <person name="Michelmore R.W."/>
        </authorList>
    </citation>
    <scope>NUCLEOTIDE SEQUENCE [LARGE SCALE GENOMIC DNA]</scope>
    <source>
        <strain evidence="2">cv. Salinas</strain>
        <tissue evidence="1">Seedlings</tissue>
    </source>
</reference>
<proteinExistence type="predicted"/>
<dbReference type="EMBL" id="NBSK02000003">
    <property type="protein sequence ID" value="KAJ0215675.1"/>
    <property type="molecule type" value="Genomic_DNA"/>
</dbReference>
<keyword evidence="2" id="KW-1185">Reference proteome</keyword>
<evidence type="ECO:0000313" key="1">
    <source>
        <dbReference type="EMBL" id="KAJ0215675.1"/>
    </source>
</evidence>
<organism evidence="1 2">
    <name type="scientific">Lactuca sativa</name>
    <name type="common">Garden lettuce</name>
    <dbReference type="NCBI Taxonomy" id="4236"/>
    <lineage>
        <taxon>Eukaryota</taxon>
        <taxon>Viridiplantae</taxon>
        <taxon>Streptophyta</taxon>
        <taxon>Embryophyta</taxon>
        <taxon>Tracheophyta</taxon>
        <taxon>Spermatophyta</taxon>
        <taxon>Magnoliopsida</taxon>
        <taxon>eudicotyledons</taxon>
        <taxon>Gunneridae</taxon>
        <taxon>Pentapetalae</taxon>
        <taxon>asterids</taxon>
        <taxon>campanulids</taxon>
        <taxon>Asterales</taxon>
        <taxon>Asteraceae</taxon>
        <taxon>Cichorioideae</taxon>
        <taxon>Cichorieae</taxon>
        <taxon>Lactucinae</taxon>
        <taxon>Lactuca</taxon>
    </lineage>
</organism>